<organism evidence="2 3">
    <name type="scientific">Anaerotignum lactatifermentans</name>
    <dbReference type="NCBI Taxonomy" id="160404"/>
    <lineage>
        <taxon>Bacteria</taxon>
        <taxon>Bacillati</taxon>
        <taxon>Bacillota</taxon>
        <taxon>Clostridia</taxon>
        <taxon>Lachnospirales</taxon>
        <taxon>Anaerotignaceae</taxon>
        <taxon>Anaerotignum</taxon>
    </lineage>
</organism>
<reference evidence="3" key="1">
    <citation type="submission" date="2017-04" db="EMBL/GenBank/DDBJ databases">
        <title>Function of individual gut microbiota members based on whole genome sequencing of pure cultures obtained from chicken caecum.</title>
        <authorList>
            <person name="Medvecky M."/>
            <person name="Cejkova D."/>
            <person name="Polansky O."/>
            <person name="Karasova D."/>
            <person name="Kubasova T."/>
            <person name="Cizek A."/>
            <person name="Rychlik I."/>
        </authorList>
    </citation>
    <scope>NUCLEOTIDE SEQUENCE [LARGE SCALE GENOMIC DNA]</scope>
    <source>
        <strain evidence="3">An75</strain>
    </source>
</reference>
<dbReference type="AlphaFoldDB" id="A0A1Y3TQK1"/>
<evidence type="ECO:0000259" key="1">
    <source>
        <dbReference type="Pfam" id="PF01966"/>
    </source>
</evidence>
<dbReference type="CDD" id="cd00077">
    <property type="entry name" value="HDc"/>
    <property type="match status" value="1"/>
</dbReference>
<dbReference type="SUPFAM" id="SSF109604">
    <property type="entry name" value="HD-domain/PDEase-like"/>
    <property type="match status" value="1"/>
</dbReference>
<keyword evidence="2" id="KW-0378">Hydrolase</keyword>
<dbReference type="Pfam" id="PF01966">
    <property type="entry name" value="HD"/>
    <property type="match status" value="1"/>
</dbReference>
<feature type="domain" description="HD" evidence="1">
    <location>
        <begin position="24"/>
        <end position="117"/>
    </location>
</feature>
<evidence type="ECO:0000313" key="2">
    <source>
        <dbReference type="EMBL" id="OUN38866.1"/>
    </source>
</evidence>
<dbReference type="InterPro" id="IPR006674">
    <property type="entry name" value="HD_domain"/>
</dbReference>
<proteinExistence type="predicted"/>
<dbReference type="InterPro" id="IPR003607">
    <property type="entry name" value="HD/PDEase_dom"/>
</dbReference>
<dbReference type="Proteomes" id="UP000195455">
    <property type="component" value="Unassembled WGS sequence"/>
</dbReference>
<accession>A0A1Y3TQK1</accession>
<comment type="caution">
    <text evidence="2">The sequence shown here is derived from an EMBL/GenBank/DDBJ whole genome shotgun (WGS) entry which is preliminary data.</text>
</comment>
<dbReference type="Gene3D" id="1.10.3210.10">
    <property type="entry name" value="Hypothetical protein af1432"/>
    <property type="match status" value="1"/>
</dbReference>
<evidence type="ECO:0000313" key="3">
    <source>
        <dbReference type="Proteomes" id="UP000195455"/>
    </source>
</evidence>
<gene>
    <name evidence="2" type="ORF">B5G26_15995</name>
</gene>
<sequence length="168" mass="19829">MNRIKLIDDLTEKMIHFDQGDVDRIQHFIKVHRFAQFLCSREQVDMKTKFITECAALVHDIGILPAERKYGKSTGVLQEKEGPYYAKAMLKELGLQNEEIERICYLVAHHHTYDQIQGMDYQILVEADFLVNFHEDHMEKQAIEKVLKNIFRTKTGIFLYHLIYGQKQ</sequence>
<dbReference type="GO" id="GO:0016787">
    <property type="term" value="F:hydrolase activity"/>
    <property type="evidence" value="ECO:0007669"/>
    <property type="project" value="UniProtKB-KW"/>
</dbReference>
<name>A0A1Y3TQK1_9FIRM</name>
<protein>
    <submittedName>
        <fullName evidence="2">Phosphohydrolase</fullName>
    </submittedName>
</protein>
<dbReference type="RefSeq" id="WP_087990348.1">
    <property type="nucleotide sequence ID" value="NZ_JBKYBB010000029.1"/>
</dbReference>
<dbReference type="EMBL" id="NFHM01000052">
    <property type="protein sequence ID" value="OUN38866.1"/>
    <property type="molecule type" value="Genomic_DNA"/>
</dbReference>